<protein>
    <recommendedName>
        <fullName evidence="4">ABC-2 family transporter protein</fullName>
    </recommendedName>
</protein>
<evidence type="ECO:0000256" key="1">
    <source>
        <dbReference type="SAM" id="Phobius"/>
    </source>
</evidence>
<keyword evidence="3" id="KW-1185">Reference proteome</keyword>
<keyword evidence="1" id="KW-1133">Transmembrane helix</keyword>
<dbReference type="Proteomes" id="UP000199300">
    <property type="component" value="Unassembled WGS sequence"/>
</dbReference>
<evidence type="ECO:0000313" key="3">
    <source>
        <dbReference type="Proteomes" id="UP000199300"/>
    </source>
</evidence>
<proteinExistence type="predicted"/>
<gene>
    <name evidence="2" type="ORF">SAMN04488134_107133</name>
</gene>
<accession>A0A1H8PP16</accession>
<feature type="transmembrane region" description="Helical" evidence="1">
    <location>
        <begin position="316"/>
        <end position="334"/>
    </location>
</feature>
<feature type="transmembrane region" description="Helical" evidence="1">
    <location>
        <begin position="276"/>
        <end position="304"/>
    </location>
</feature>
<feature type="transmembrane region" description="Helical" evidence="1">
    <location>
        <begin position="189"/>
        <end position="210"/>
    </location>
</feature>
<keyword evidence="1" id="KW-0812">Transmembrane</keyword>
<dbReference type="EMBL" id="FODJ01000007">
    <property type="protein sequence ID" value="SEO43511.1"/>
    <property type="molecule type" value="Genomic_DNA"/>
</dbReference>
<evidence type="ECO:0000313" key="2">
    <source>
        <dbReference type="EMBL" id="SEO43511.1"/>
    </source>
</evidence>
<dbReference type="RefSeq" id="WP_091498015.1">
    <property type="nucleotide sequence ID" value="NZ_FODJ01000007.1"/>
</dbReference>
<feature type="transmembrane region" description="Helical" evidence="1">
    <location>
        <begin position="12"/>
        <end position="31"/>
    </location>
</feature>
<sequence length="382" mass="44336">MPILLHELKKIFNPVMLVMLILINLLMYFLFIEFELTYFPNGRPATDTYRISVEMIENYGLELDDHEFTDFKTVYQQELSKADDWIQSNSDLSVLGVKSLANFQTMDIRDASFNEIHNQLVFEQGIDLFWEVPAREWIIEQREQTINDYESHIWQGATESQSLRINQVVESGTVHAIFPDLVGDNFHRFSQSVLITVLLSVMFMIAPIFIKDYKHNLISLQYSSKVGRRLFKLKLAAGLLATMIITTGLLIVYYCLYSANNTGMFLHSNINSFLGFLYWYDLTFIQLILVTTVLMYVIAISLTLVTTLVSRLCKNYTSIVGIQLPVYILMYWLIVHQHLLGDGLLIYQSQIVQGVIYSVLIFCPLLAIFLKWRSENHRDMLE</sequence>
<organism evidence="2 3">
    <name type="scientific">Amphibacillus marinus</name>
    <dbReference type="NCBI Taxonomy" id="872970"/>
    <lineage>
        <taxon>Bacteria</taxon>
        <taxon>Bacillati</taxon>
        <taxon>Bacillota</taxon>
        <taxon>Bacilli</taxon>
        <taxon>Bacillales</taxon>
        <taxon>Bacillaceae</taxon>
        <taxon>Amphibacillus</taxon>
    </lineage>
</organism>
<dbReference type="OrthoDB" id="2199615at2"/>
<feature type="transmembrane region" description="Helical" evidence="1">
    <location>
        <begin position="231"/>
        <end position="256"/>
    </location>
</feature>
<feature type="transmembrane region" description="Helical" evidence="1">
    <location>
        <begin position="354"/>
        <end position="372"/>
    </location>
</feature>
<keyword evidence="1" id="KW-0472">Membrane</keyword>
<name>A0A1H8PP16_9BACI</name>
<evidence type="ECO:0008006" key="4">
    <source>
        <dbReference type="Google" id="ProtNLM"/>
    </source>
</evidence>
<reference evidence="2 3" key="1">
    <citation type="submission" date="2016-10" db="EMBL/GenBank/DDBJ databases">
        <authorList>
            <person name="de Groot N.N."/>
        </authorList>
    </citation>
    <scope>NUCLEOTIDE SEQUENCE [LARGE SCALE GENOMIC DNA]</scope>
    <source>
        <strain evidence="2 3">CGMCC 1.10434</strain>
    </source>
</reference>
<dbReference type="AlphaFoldDB" id="A0A1H8PP16"/>
<dbReference type="STRING" id="872970.SAMN04488134_107133"/>